<evidence type="ECO:0000313" key="1">
    <source>
        <dbReference type="EMBL" id="MCW9705226.1"/>
    </source>
</evidence>
<gene>
    <name evidence="1" type="primary">pglZ</name>
    <name evidence="1" type="ORF">J6I44_00100</name>
</gene>
<dbReference type="NCBIfam" id="TIGR02687">
    <property type="entry name" value="BREX-1 system phosphatase PglZ type A"/>
    <property type="match status" value="1"/>
</dbReference>
<dbReference type="InterPro" id="IPR014060">
    <property type="entry name" value="PglZ"/>
</dbReference>
<sequence>MNKIKQSIEKLLDKHRILIWYDAEQAFTKEYEGLELSNAQKVQVEGNELEVKVQVLLEEPGQQFLLYIPKEKPENKENWLLDVELAHHVYHTDQEALYLQEVGLGYHYKEWMSKHLEFFKNKERVAAFKEIAQEEDGDHLLSLKLLQVVFQAKMLSLNEYLRNYASAFVNEKHESIERELERFKLKDIFWHEVAKKFGYTHEEPSIYDFLLEVFQKNFSPTASSSVVNKESEVMISTWKDTLSFQDDFQAISNRIQFDLHIEDILNDVSLDEVIDDDLFELIDQRIISELIRGILDDSVDRQRLEAVIKERESKYWFSRYEAFYNALTVGFNLLEAVNDTEQLVISHFDEGVERYTSEWYKIDQYYRIFIEQYRATNQNNVLNPLYKEVNKAYSNNWLLNISDAWQRTLDETEGWPVSNNAQTSFFKRDVKPFINKNTRLFVIISDALRYECGVSLHELMQKENRFDSSLDHQVTSLPSYTKLGMAFLLPHNKLSFDESDDILIDGDSTKGSRQREKVLKSHSGVDATVIDAEDMMKMASKSDEARELVTSHDLIYVYHNRIDKLGDDKSSEEKVIGAAKDEISFLVDLVKKATNMGGYNIIVTADHGFIYQNDVLEESDFADAEVSGDIIKTNRRFVLGNNLAHNESVFKYDSSEVGIEGDIEILIPKGINRLRVQGAGSRFVHGGATLQETIVPLIHIKKKREDTVEKVDVDVLNKRNNKISTNIQRVSFYQHEPTSEKILGRTLKVQFKSESGETLSDVMTYTFDSDSKNAKDREYEYKFRLSSKAKNEYKNETIYLTLEEQVEGSNKWIEYDRFPYTVNISFTNDFDDF</sequence>
<reference evidence="1 2" key="1">
    <citation type="submission" date="2021-03" db="EMBL/GenBank/DDBJ databases">
        <title>Aliifodinibius sp. nov., a new bacterium isolated from saline soil.</title>
        <authorList>
            <person name="Galisteo C."/>
            <person name="De La Haba R."/>
            <person name="Sanchez-Porro C."/>
            <person name="Ventosa A."/>
        </authorList>
    </citation>
    <scope>NUCLEOTIDE SEQUENCE [LARGE SCALE GENOMIC DNA]</scope>
    <source>
        <strain evidence="1 2">1BSP15-2V2</strain>
    </source>
</reference>
<dbReference type="RefSeq" id="WP_265763889.1">
    <property type="nucleotide sequence ID" value="NZ_JAGGJA010000001.1"/>
</dbReference>
<accession>A0ABT3PH30</accession>
<name>A0ABT3PH30_9BACT</name>
<evidence type="ECO:0000313" key="2">
    <source>
        <dbReference type="Proteomes" id="UP001207918"/>
    </source>
</evidence>
<protein>
    <submittedName>
        <fullName evidence="1">BREX-1 system phosphatase PglZ type A</fullName>
    </submittedName>
</protein>
<dbReference type="Proteomes" id="UP001207918">
    <property type="component" value="Unassembled WGS sequence"/>
</dbReference>
<comment type="caution">
    <text evidence="1">The sequence shown here is derived from an EMBL/GenBank/DDBJ whole genome shotgun (WGS) entry which is preliminary data.</text>
</comment>
<dbReference type="EMBL" id="JAGGJA010000001">
    <property type="protein sequence ID" value="MCW9705226.1"/>
    <property type="molecule type" value="Genomic_DNA"/>
</dbReference>
<organism evidence="1 2">
    <name type="scientific">Fodinibius salsisoli</name>
    <dbReference type="NCBI Taxonomy" id="2820877"/>
    <lineage>
        <taxon>Bacteria</taxon>
        <taxon>Pseudomonadati</taxon>
        <taxon>Balneolota</taxon>
        <taxon>Balneolia</taxon>
        <taxon>Balneolales</taxon>
        <taxon>Balneolaceae</taxon>
        <taxon>Fodinibius</taxon>
    </lineage>
</organism>
<keyword evidence="2" id="KW-1185">Reference proteome</keyword>
<proteinExistence type="predicted"/>
<dbReference type="Pfam" id="PF08665">
    <property type="entry name" value="PglZ"/>
    <property type="match status" value="1"/>
</dbReference>